<evidence type="ECO:0000256" key="9">
    <source>
        <dbReference type="ARBA" id="ARBA00022842"/>
    </source>
</evidence>
<evidence type="ECO:0000313" key="18">
    <source>
        <dbReference type="EMBL" id="OAQ72681.1"/>
    </source>
</evidence>
<dbReference type="GO" id="GO:0070034">
    <property type="term" value="F:telomerase RNA binding"/>
    <property type="evidence" value="ECO:0007669"/>
    <property type="project" value="TreeGrafter"/>
</dbReference>
<keyword evidence="11 15" id="KW-0695">RNA-directed DNA polymerase</keyword>
<dbReference type="OrthoDB" id="289721at2759"/>
<feature type="compositionally biased region" description="Basic residues" evidence="16">
    <location>
        <begin position="1"/>
        <end position="11"/>
    </location>
</feature>
<dbReference type="SUPFAM" id="SSF56672">
    <property type="entry name" value="DNA/RNA polymerases"/>
    <property type="match status" value="1"/>
</dbReference>
<dbReference type="Pfam" id="PF00078">
    <property type="entry name" value="RVT_1"/>
    <property type="match status" value="1"/>
</dbReference>
<evidence type="ECO:0000256" key="16">
    <source>
        <dbReference type="SAM" id="MobiDB-lite"/>
    </source>
</evidence>
<evidence type="ECO:0000256" key="3">
    <source>
        <dbReference type="ARBA" id="ARBA00012493"/>
    </source>
</evidence>
<dbReference type="GO" id="GO:0003720">
    <property type="term" value="F:telomerase activity"/>
    <property type="evidence" value="ECO:0007669"/>
    <property type="project" value="InterPro"/>
</dbReference>
<evidence type="ECO:0000256" key="13">
    <source>
        <dbReference type="ARBA" id="ARBA00023242"/>
    </source>
</evidence>
<keyword evidence="12" id="KW-0496">Mitochondrion</keyword>
<dbReference type="RefSeq" id="XP_018148764.1">
    <property type="nucleotide sequence ID" value="XM_018280577.1"/>
</dbReference>
<dbReference type="Pfam" id="PF12009">
    <property type="entry name" value="Telomerase_RBD"/>
    <property type="match status" value="1"/>
</dbReference>
<evidence type="ECO:0000256" key="10">
    <source>
        <dbReference type="ARBA" id="ARBA00022895"/>
    </source>
</evidence>
<evidence type="ECO:0000256" key="6">
    <source>
        <dbReference type="ARBA" id="ARBA00022679"/>
    </source>
</evidence>
<keyword evidence="7 15" id="KW-0548">Nucleotidyltransferase</keyword>
<evidence type="ECO:0000256" key="7">
    <source>
        <dbReference type="ARBA" id="ARBA00022695"/>
    </source>
</evidence>
<dbReference type="InterPro" id="IPR000477">
    <property type="entry name" value="RT_dom"/>
</dbReference>
<dbReference type="Gene3D" id="1.10.132.70">
    <property type="match status" value="1"/>
</dbReference>
<dbReference type="PROSITE" id="PS50878">
    <property type="entry name" value="RT_POL"/>
    <property type="match status" value="1"/>
</dbReference>
<dbReference type="Proteomes" id="UP000078397">
    <property type="component" value="Unassembled WGS sequence"/>
</dbReference>
<dbReference type="GO" id="GO:0042162">
    <property type="term" value="F:telomeric DNA binding"/>
    <property type="evidence" value="ECO:0007669"/>
    <property type="project" value="TreeGrafter"/>
</dbReference>
<gene>
    <name evidence="18" type="ORF">VFPPC_00584</name>
</gene>
<feature type="region of interest" description="Disordered" evidence="16">
    <location>
        <begin position="415"/>
        <end position="461"/>
    </location>
</feature>
<evidence type="ECO:0000256" key="4">
    <source>
        <dbReference type="ARBA" id="ARBA00016182"/>
    </source>
</evidence>
<dbReference type="STRING" id="1380566.A0A179G5M0"/>
<evidence type="ECO:0000256" key="5">
    <source>
        <dbReference type="ARBA" id="ARBA00022454"/>
    </source>
</evidence>
<comment type="catalytic activity">
    <reaction evidence="14 15">
        <text>DNA(n) + a 2'-deoxyribonucleoside 5'-triphosphate = DNA(n+1) + diphosphate</text>
        <dbReference type="Rhea" id="RHEA:22508"/>
        <dbReference type="Rhea" id="RHEA-COMP:17339"/>
        <dbReference type="Rhea" id="RHEA-COMP:17340"/>
        <dbReference type="ChEBI" id="CHEBI:33019"/>
        <dbReference type="ChEBI" id="CHEBI:61560"/>
        <dbReference type="ChEBI" id="CHEBI:173112"/>
        <dbReference type="EC" id="2.7.7.49"/>
    </reaction>
</comment>
<dbReference type="KEGG" id="pchm:VFPPC_00584"/>
<dbReference type="PANTHER" id="PTHR12066:SF0">
    <property type="entry name" value="TELOMERASE REVERSE TRANSCRIPTASE"/>
    <property type="match status" value="1"/>
</dbReference>
<keyword evidence="19" id="KW-1185">Reference proteome</keyword>
<dbReference type="InterPro" id="IPR043502">
    <property type="entry name" value="DNA/RNA_pol_sf"/>
</dbReference>
<dbReference type="GO" id="GO:0000333">
    <property type="term" value="C:telomerase catalytic core complex"/>
    <property type="evidence" value="ECO:0007669"/>
    <property type="project" value="TreeGrafter"/>
</dbReference>
<comment type="similarity">
    <text evidence="2 15">Belongs to the reverse transcriptase family. Telomerase subfamily.</text>
</comment>
<keyword evidence="8 15" id="KW-0479">Metal-binding</keyword>
<evidence type="ECO:0000313" key="19">
    <source>
        <dbReference type="Proteomes" id="UP000078397"/>
    </source>
</evidence>
<protein>
    <recommendedName>
        <fullName evidence="4 15">Telomerase reverse transcriptase</fullName>
        <ecNumber evidence="3 15">2.7.7.49</ecNumber>
    </recommendedName>
    <alternativeName>
        <fullName evidence="15">Telomerase catalytic subunit</fullName>
    </alternativeName>
</protein>
<dbReference type="GO" id="GO:0000781">
    <property type="term" value="C:chromosome, telomeric region"/>
    <property type="evidence" value="ECO:0007669"/>
    <property type="project" value="UniProtKB-SubCell"/>
</dbReference>
<dbReference type="GO" id="GO:0007004">
    <property type="term" value="P:telomere maintenance via telomerase"/>
    <property type="evidence" value="ECO:0007669"/>
    <property type="project" value="TreeGrafter"/>
</dbReference>
<accession>A0A179G5M0</accession>
<dbReference type="Gene3D" id="3.30.70.2630">
    <property type="match status" value="1"/>
</dbReference>
<dbReference type="PRINTS" id="PR01365">
    <property type="entry name" value="TELOMERASERT"/>
</dbReference>
<dbReference type="CDD" id="cd01648">
    <property type="entry name" value="TERT"/>
    <property type="match status" value="1"/>
</dbReference>
<evidence type="ECO:0000256" key="12">
    <source>
        <dbReference type="ARBA" id="ARBA00023128"/>
    </source>
</evidence>
<comment type="caution">
    <text evidence="18">The sequence shown here is derived from an EMBL/GenBank/DDBJ whole genome shotgun (WGS) entry which is preliminary data.</text>
</comment>
<dbReference type="SMART" id="SM00975">
    <property type="entry name" value="Telomerase_RBD"/>
    <property type="match status" value="1"/>
</dbReference>
<reference evidence="18 19" key="1">
    <citation type="journal article" date="2016" name="PLoS Pathog.">
        <title>Biosynthesis of antibiotic leucinostatins in bio-control fungus Purpureocillium lilacinum and their inhibition on phytophthora revealed by genome mining.</title>
        <authorList>
            <person name="Wang G."/>
            <person name="Liu Z."/>
            <person name="Lin R."/>
            <person name="Li E."/>
            <person name="Mao Z."/>
            <person name="Ling J."/>
            <person name="Yang Y."/>
            <person name="Yin W.B."/>
            <person name="Xie B."/>
        </authorList>
    </citation>
    <scope>NUCLEOTIDE SEQUENCE [LARGE SCALE GENOMIC DNA]</scope>
    <source>
        <strain evidence="18">170</strain>
    </source>
</reference>
<dbReference type="EC" id="2.7.7.49" evidence="3 15"/>
<evidence type="ECO:0000256" key="14">
    <source>
        <dbReference type="ARBA" id="ARBA00048173"/>
    </source>
</evidence>
<keyword evidence="10 15" id="KW-0779">Telomere</keyword>
<dbReference type="EMBL" id="LSBJ02000001">
    <property type="protein sequence ID" value="OAQ72681.1"/>
    <property type="molecule type" value="Genomic_DNA"/>
</dbReference>
<dbReference type="AlphaFoldDB" id="A0A179G5M0"/>
<proteinExistence type="inferred from homology"/>
<feature type="compositionally biased region" description="Polar residues" evidence="16">
    <location>
        <begin position="428"/>
        <end position="454"/>
    </location>
</feature>
<keyword evidence="5 15" id="KW-0158">Chromosome</keyword>
<dbReference type="GO" id="GO:0046872">
    <property type="term" value="F:metal ion binding"/>
    <property type="evidence" value="ECO:0007669"/>
    <property type="project" value="UniProtKB-KW"/>
</dbReference>
<keyword evidence="9 15" id="KW-0460">Magnesium</keyword>
<dbReference type="PANTHER" id="PTHR12066">
    <property type="entry name" value="TELOMERASE REVERSE TRANSCRIPTASE"/>
    <property type="match status" value="1"/>
</dbReference>
<organism evidence="18 19">
    <name type="scientific">Pochonia chlamydosporia 170</name>
    <dbReference type="NCBI Taxonomy" id="1380566"/>
    <lineage>
        <taxon>Eukaryota</taxon>
        <taxon>Fungi</taxon>
        <taxon>Dikarya</taxon>
        <taxon>Ascomycota</taxon>
        <taxon>Pezizomycotina</taxon>
        <taxon>Sordariomycetes</taxon>
        <taxon>Hypocreomycetidae</taxon>
        <taxon>Hypocreales</taxon>
        <taxon>Clavicipitaceae</taxon>
        <taxon>Pochonia</taxon>
    </lineage>
</organism>
<feature type="region of interest" description="Disordered" evidence="16">
    <location>
        <begin position="1"/>
        <end position="23"/>
    </location>
</feature>
<evidence type="ECO:0000256" key="8">
    <source>
        <dbReference type="ARBA" id="ARBA00022723"/>
    </source>
</evidence>
<evidence type="ECO:0000256" key="11">
    <source>
        <dbReference type="ARBA" id="ARBA00022918"/>
    </source>
</evidence>
<name>A0A179G5M0_METCM</name>
<dbReference type="GO" id="GO:0005739">
    <property type="term" value="C:mitochondrion"/>
    <property type="evidence" value="ECO:0007669"/>
    <property type="project" value="UniProtKB-SubCell"/>
</dbReference>
<dbReference type="Gene3D" id="1.10.357.90">
    <property type="match status" value="1"/>
</dbReference>
<evidence type="ECO:0000256" key="1">
    <source>
        <dbReference type="ARBA" id="ARBA00004173"/>
    </source>
</evidence>
<feature type="domain" description="Reverse transcriptase" evidence="17">
    <location>
        <begin position="628"/>
        <end position="957"/>
    </location>
</feature>
<evidence type="ECO:0000256" key="15">
    <source>
        <dbReference type="RuleBase" id="RU365061"/>
    </source>
</evidence>
<evidence type="ECO:0000256" key="2">
    <source>
        <dbReference type="ARBA" id="ARBA00008001"/>
    </source>
</evidence>
<keyword evidence="6 15" id="KW-0808">Transferase</keyword>
<comment type="subcellular location">
    <subcellularLocation>
        <location evidence="1">Mitochondrion</location>
    </subcellularLocation>
    <subcellularLocation>
        <location evidence="15">Nucleus</location>
    </subcellularLocation>
    <subcellularLocation>
        <location evidence="15">Chromosome</location>
        <location evidence="15">Telomere</location>
    </subcellularLocation>
</comment>
<dbReference type="GeneID" id="28844571"/>
<sequence length="1123" mass="127207">MAVGRKRKRHEHEHEHEQDASNLDVLDPVGAHGLVRRDLLQHAYTTVLTLREYALLKLPSGSRLRRKKINNLGKGNSVTELETTISKFLDSTLICGSDPILQSNHATYEQWLSFSQKGDESHVTISGGISDSENTQSELVDFAIWSLFNREKKPGAWPKHLLCDGFRKKAREGDPNGTSIPDVYSLYPNHHAAALKQEPWPHVLALLGRSGQKIMIDLLVERSIFVTVEAGIGNYYQISGVPLSDIDLGGNSSNSSVPRKLSDISLVRSRIFYAKPALTARGRVQSGFKHIHVLNRCPGSKDDGTEERTRIRDANTMKVAMYIFPRQFGLHNVFTSHVNLSETAQRFQDYTLREDEIKSFVADGKNCSKDGTPKLPKRLRGAAWSLVQRLQVLHGQCSYGELLRHYCPLKIDNRRPQTASHSVGGRSLTRNSERMQATGQTSTEVASNTNNTPGKTRYPQPRRDVLQCNSLVDLATSTSQVSALCQAVLSNLVPNEFWGKGETMCHNKAIVLRKVDHFIKLRRFEAMTLHEICQGMKIADIPWLQLPGSSAPKASQTDRNKQNEIFHELLYYIFDSLLIPFIRANFYVTESNSHRYQIFYFRHEIWRRIAEPALSLLKVDMFQELKLTEANGILDGRRLGFSQIRLLPKGSKLRPIMNLRRRQVSRTSAKALKPSINSVLGPIHTALKFEKITNPQKLGSTLFSVSDMYARLKKFKTSLPSKPHRFYFAKLDVQSAFDTIPQDAIVQLMKSVPTQPQYTITKHAEVQPGERAMLAPEKTATKPIRRWHASALAQAGQPFTERLHNGLATKRKHTVFVDGVAQRNHDVNSLLCLLNDHIERNLVKIGKKYYRQKRGIPQGSVLSSFLCNYFYADLESNHLDFLRTPDCLLMRLIDDFLLITLDKSKAVRFVETMHRGLPEYGVQVSPPKTLVNFDMRIDGQPVGKTTQPSFPYCGTRINDQTLDITKDGETNLPTSHSLTVEYGRSAGQNFQRKILNAFKIQSHLMFFDTLHNAPRTVLDSLRSAFVETARKMWAYIRCLPKTQRPCTGLITRTIAKVADVAFSILSSKSRRLRYPEYSCCIRKGQVNCAAYGAFWEVLGTKQANYGPVIVWLEKQDKRLSAMQ</sequence>
<dbReference type="InterPro" id="IPR003545">
    <property type="entry name" value="Telomerase_RT"/>
</dbReference>
<comment type="function">
    <text evidence="15">Telomerase is a ribonucleoprotein enzyme essential for the replication of chromosome termini in most eukaryotes. It elongates telomeres. It is a reverse transcriptase that adds simple sequence repeats to chromosome ends by copying a template sequence within the RNA component of the enzyme.</text>
</comment>
<evidence type="ECO:0000259" key="17">
    <source>
        <dbReference type="PROSITE" id="PS50878"/>
    </source>
</evidence>
<dbReference type="InterPro" id="IPR021891">
    <property type="entry name" value="Telomerase_RBD"/>
</dbReference>
<keyword evidence="13 15" id="KW-0539">Nucleus</keyword>